<dbReference type="KEGG" id="gms:SOIL9_56770"/>
<evidence type="ECO:0000313" key="1">
    <source>
        <dbReference type="EMBL" id="VTR92037.1"/>
    </source>
</evidence>
<dbReference type="RefSeq" id="WP_162666960.1">
    <property type="nucleotide sequence ID" value="NZ_LR593886.1"/>
</dbReference>
<proteinExistence type="predicted"/>
<dbReference type="Pfam" id="PF08811">
    <property type="entry name" value="DUF1800"/>
    <property type="match status" value="1"/>
</dbReference>
<name>A0A6P2CU04_9BACT</name>
<accession>A0A6P2CU04</accession>
<reference evidence="1 2" key="1">
    <citation type="submission" date="2019-05" db="EMBL/GenBank/DDBJ databases">
        <authorList>
            <consortium name="Science for Life Laboratories"/>
        </authorList>
    </citation>
    <scope>NUCLEOTIDE SEQUENCE [LARGE SCALE GENOMIC DNA]</scope>
    <source>
        <strain evidence="1">Soil9</strain>
    </source>
</reference>
<evidence type="ECO:0000313" key="2">
    <source>
        <dbReference type="Proteomes" id="UP000464178"/>
    </source>
</evidence>
<gene>
    <name evidence="1" type="ORF">SOIL9_56770</name>
</gene>
<evidence type="ECO:0008006" key="3">
    <source>
        <dbReference type="Google" id="ProtNLM"/>
    </source>
</evidence>
<dbReference type="InterPro" id="IPR014917">
    <property type="entry name" value="DUF1800"/>
</dbReference>
<sequence>MPTQHWEAYAPDAKAPWDLRRVVHLHRRAAFAAPWDDLQRDLKAGPEASVNRLLKGAANGHTPDDFASTAEVLADAAVSAGDINRLKAAWFYRMLFGPDPVGERLALVWHDHFATGNTKVRNARAMHRQNELFRTHGRAKFAELLNAVARDPALLEYLDAPTNRKGHPNENLARELMELFTLGIGNYTETDVKEAARCLTGWSVDADVFTEHATRHDDDSKTVLGTTGKWTGTDLLNQLLKHPATADRIASKLVKAFFGEGACPADAVKELALGLREHGLDVNWACGVVLRSRLFFGDGNIRTRITAPAEFIAGTARALGLFDPAPSTLAMADWSARMGQDLFDPPNVGGWPGGRAWISSRTLIARANFAAALIEGPNAGRTTAYDPVAATKAAGLSATRADVLAHHHRLLFGTDPTAEMSTRLAQLDGRKLVTALLSTPEAQLG</sequence>
<keyword evidence="2" id="KW-1185">Reference proteome</keyword>
<dbReference type="AlphaFoldDB" id="A0A6P2CU04"/>
<dbReference type="EMBL" id="LR593886">
    <property type="protein sequence ID" value="VTR92037.1"/>
    <property type="molecule type" value="Genomic_DNA"/>
</dbReference>
<protein>
    <recommendedName>
        <fullName evidence="3">DUF1800 domain-containing protein</fullName>
    </recommendedName>
</protein>
<organism evidence="1 2">
    <name type="scientific">Gemmata massiliana</name>
    <dbReference type="NCBI Taxonomy" id="1210884"/>
    <lineage>
        <taxon>Bacteria</taxon>
        <taxon>Pseudomonadati</taxon>
        <taxon>Planctomycetota</taxon>
        <taxon>Planctomycetia</taxon>
        <taxon>Gemmatales</taxon>
        <taxon>Gemmataceae</taxon>
        <taxon>Gemmata</taxon>
    </lineage>
</organism>
<dbReference type="Proteomes" id="UP000464178">
    <property type="component" value="Chromosome"/>
</dbReference>